<dbReference type="OrthoDB" id="6334575at2"/>
<dbReference type="EMBL" id="FWPT01000011">
    <property type="protein sequence ID" value="SMA50169.1"/>
    <property type="molecule type" value="Genomic_DNA"/>
</dbReference>
<keyword evidence="3" id="KW-1185">Reference proteome</keyword>
<evidence type="ECO:0000313" key="3">
    <source>
        <dbReference type="Proteomes" id="UP000196573"/>
    </source>
</evidence>
<evidence type="ECO:0000256" key="1">
    <source>
        <dbReference type="SAM" id="Phobius"/>
    </source>
</evidence>
<dbReference type="RefSeq" id="WP_087112616.1">
    <property type="nucleotide sequence ID" value="NZ_CBCSCN010000013.1"/>
</dbReference>
<sequence>MSHTLFVLHELAELGISITTSIRIQAILDDIAGLMPAYGAVIAIGLLIAFSVLKLISKKLAKQPDPSWMWWGLAGGFTLCSALLLMQPLLDITLIAGARSDFGFAMQCLSGVCGGIVYGILRPTISQAGEHE</sequence>
<name>A0A1X7APZ9_9GAMM</name>
<feature type="transmembrane region" description="Helical" evidence="1">
    <location>
        <begin position="37"/>
        <end position="56"/>
    </location>
</feature>
<feature type="transmembrane region" description="Helical" evidence="1">
    <location>
        <begin position="102"/>
        <end position="121"/>
    </location>
</feature>
<dbReference type="Proteomes" id="UP000196573">
    <property type="component" value="Unassembled WGS sequence"/>
</dbReference>
<organism evidence="2 3">
    <name type="scientific">Parendozoicomonas haliclonae</name>
    <dbReference type="NCBI Taxonomy" id="1960125"/>
    <lineage>
        <taxon>Bacteria</taxon>
        <taxon>Pseudomonadati</taxon>
        <taxon>Pseudomonadota</taxon>
        <taxon>Gammaproteobacteria</taxon>
        <taxon>Oceanospirillales</taxon>
        <taxon>Endozoicomonadaceae</taxon>
        <taxon>Parendozoicomonas</taxon>
    </lineage>
</organism>
<protein>
    <submittedName>
        <fullName evidence="2">Uncharacterized protein</fullName>
    </submittedName>
</protein>
<gene>
    <name evidence="2" type="ORF">EHSB41UT_03962</name>
</gene>
<feature type="transmembrane region" description="Helical" evidence="1">
    <location>
        <begin position="68"/>
        <end position="90"/>
    </location>
</feature>
<evidence type="ECO:0000313" key="2">
    <source>
        <dbReference type="EMBL" id="SMA50169.1"/>
    </source>
</evidence>
<keyword evidence="1" id="KW-0472">Membrane</keyword>
<accession>A0A1X7APZ9</accession>
<reference evidence="2 3" key="1">
    <citation type="submission" date="2017-03" db="EMBL/GenBank/DDBJ databases">
        <authorList>
            <person name="Afonso C.L."/>
            <person name="Miller P.J."/>
            <person name="Scott M.A."/>
            <person name="Spackman E."/>
            <person name="Goraichik I."/>
            <person name="Dimitrov K.M."/>
            <person name="Suarez D.L."/>
            <person name="Swayne D.E."/>
        </authorList>
    </citation>
    <scope>NUCLEOTIDE SEQUENCE [LARGE SCALE GENOMIC DNA]</scope>
    <source>
        <strain evidence="2">SB41UT1</strain>
    </source>
</reference>
<dbReference type="AlphaFoldDB" id="A0A1X7APZ9"/>
<keyword evidence="1" id="KW-0812">Transmembrane</keyword>
<keyword evidence="1" id="KW-1133">Transmembrane helix</keyword>
<proteinExistence type="predicted"/>